<accession>A0A1R0H0J6</accession>
<evidence type="ECO:0000313" key="3">
    <source>
        <dbReference type="Proteomes" id="UP000187455"/>
    </source>
</evidence>
<gene>
    <name evidence="2" type="ORF">AYI68_g3213</name>
</gene>
<sequence length="70" mass="7483">MSPFFFVITKKLDNSKKYCSIISGFFLLSGSGLNFGFAVVGGVGAVNGIRKPSDISERTHPSFAVLSHSL</sequence>
<name>A0A1R0H0J6_9FUNG</name>
<protein>
    <submittedName>
        <fullName evidence="2">Uncharacterized protein</fullName>
    </submittedName>
</protein>
<evidence type="ECO:0000256" key="1">
    <source>
        <dbReference type="SAM" id="Phobius"/>
    </source>
</evidence>
<keyword evidence="1" id="KW-0812">Transmembrane</keyword>
<keyword evidence="3" id="KW-1185">Reference proteome</keyword>
<comment type="caution">
    <text evidence="2">The sequence shown here is derived from an EMBL/GenBank/DDBJ whole genome shotgun (WGS) entry which is preliminary data.</text>
</comment>
<dbReference type="EMBL" id="LSSL01001338">
    <property type="protein sequence ID" value="OLY82659.1"/>
    <property type="molecule type" value="Genomic_DNA"/>
</dbReference>
<keyword evidence="1" id="KW-0472">Membrane</keyword>
<evidence type="ECO:0000313" key="2">
    <source>
        <dbReference type="EMBL" id="OLY82659.1"/>
    </source>
</evidence>
<keyword evidence="1" id="KW-1133">Transmembrane helix</keyword>
<feature type="transmembrane region" description="Helical" evidence="1">
    <location>
        <begin position="20"/>
        <end position="46"/>
    </location>
</feature>
<dbReference type="AlphaFoldDB" id="A0A1R0H0J6"/>
<proteinExistence type="predicted"/>
<dbReference type="Proteomes" id="UP000187455">
    <property type="component" value="Unassembled WGS sequence"/>
</dbReference>
<organism evidence="2 3">
    <name type="scientific">Smittium mucronatum</name>
    <dbReference type="NCBI Taxonomy" id="133383"/>
    <lineage>
        <taxon>Eukaryota</taxon>
        <taxon>Fungi</taxon>
        <taxon>Fungi incertae sedis</taxon>
        <taxon>Zoopagomycota</taxon>
        <taxon>Kickxellomycotina</taxon>
        <taxon>Harpellomycetes</taxon>
        <taxon>Harpellales</taxon>
        <taxon>Legeriomycetaceae</taxon>
        <taxon>Smittium</taxon>
    </lineage>
</organism>
<reference evidence="2 3" key="1">
    <citation type="journal article" date="2016" name="Mol. Biol. Evol.">
        <title>Genome-Wide Survey of Gut Fungi (Harpellales) Reveals the First Horizontally Transferred Ubiquitin Gene from a Mosquito Host.</title>
        <authorList>
            <person name="Wang Y."/>
            <person name="White M.M."/>
            <person name="Kvist S."/>
            <person name="Moncalvo J.M."/>
        </authorList>
    </citation>
    <scope>NUCLEOTIDE SEQUENCE [LARGE SCALE GENOMIC DNA]</scope>
    <source>
        <strain evidence="2 3">ALG-7-W6</strain>
    </source>
</reference>